<protein>
    <submittedName>
        <fullName evidence="2">Uncharacterized protein F54H12.2-like</fullName>
    </submittedName>
</protein>
<keyword evidence="1" id="KW-1185">Reference proteome</keyword>
<dbReference type="OrthoDB" id="6100337at2759"/>
<name>A0A8B8E7H0_CRAVI</name>
<dbReference type="GeneID" id="111132558"/>
<proteinExistence type="predicted"/>
<gene>
    <name evidence="2" type="primary">LOC111132558</name>
</gene>
<evidence type="ECO:0000313" key="2">
    <source>
        <dbReference type="RefSeq" id="XP_022336090.1"/>
    </source>
</evidence>
<dbReference type="RefSeq" id="XP_022336090.1">
    <property type="nucleotide sequence ID" value="XM_022480382.1"/>
</dbReference>
<sequence>MFLWVRKVRPTTTVLNAINQRLNTETAKYPLRRVEVKTFTIATGSQPKIEDHLFQGQMPKRIVVGLVANDAFNGEPTKSPFHFQHAHVKKLEISINGETITSCPFEPDFANNMYLRSYLSLYHGLGKLLNDWAPDVTLGEYKNRYTLWCIDFTKDQEAQLDRFHLIQTGNLRIELQFAQATAETLNCVVYAEFDNLLEINKQREVTIDN</sequence>
<accession>A0A8B8E7H0</accession>
<reference evidence="2" key="1">
    <citation type="submission" date="2025-08" db="UniProtKB">
        <authorList>
            <consortium name="RefSeq"/>
        </authorList>
    </citation>
    <scope>IDENTIFICATION</scope>
    <source>
        <tissue evidence="2">Whole sample</tissue>
    </source>
</reference>
<dbReference type="Proteomes" id="UP000694844">
    <property type="component" value="Chromosome 5"/>
</dbReference>
<dbReference type="KEGG" id="cvn:111132558"/>
<evidence type="ECO:0000313" key="1">
    <source>
        <dbReference type="Proteomes" id="UP000694844"/>
    </source>
</evidence>
<dbReference type="AlphaFoldDB" id="A0A8B8E7H0"/>
<organism evidence="1 2">
    <name type="scientific">Crassostrea virginica</name>
    <name type="common">Eastern oyster</name>
    <dbReference type="NCBI Taxonomy" id="6565"/>
    <lineage>
        <taxon>Eukaryota</taxon>
        <taxon>Metazoa</taxon>
        <taxon>Spiralia</taxon>
        <taxon>Lophotrochozoa</taxon>
        <taxon>Mollusca</taxon>
        <taxon>Bivalvia</taxon>
        <taxon>Autobranchia</taxon>
        <taxon>Pteriomorphia</taxon>
        <taxon>Ostreida</taxon>
        <taxon>Ostreoidea</taxon>
        <taxon>Ostreidae</taxon>
        <taxon>Crassostrea</taxon>
    </lineage>
</organism>